<name>A0A929RY98_9BACT</name>
<dbReference type="EMBL" id="JABZGR010000009">
    <property type="protein sequence ID" value="MBF0970289.1"/>
    <property type="molecule type" value="Genomic_DNA"/>
</dbReference>
<proteinExistence type="predicted"/>
<evidence type="ECO:0000313" key="3">
    <source>
        <dbReference type="Proteomes" id="UP000704068"/>
    </source>
</evidence>
<feature type="region of interest" description="Disordered" evidence="1">
    <location>
        <begin position="45"/>
        <end position="64"/>
    </location>
</feature>
<evidence type="ECO:0000313" key="2">
    <source>
        <dbReference type="EMBL" id="MBF0970289.1"/>
    </source>
</evidence>
<feature type="region of interest" description="Disordered" evidence="1">
    <location>
        <begin position="1"/>
        <end position="20"/>
    </location>
</feature>
<accession>A0A929RY98</accession>
<feature type="compositionally biased region" description="Basic residues" evidence="1">
    <location>
        <begin position="1"/>
        <end position="12"/>
    </location>
</feature>
<reference evidence="2" key="1">
    <citation type="submission" date="2020-04" db="EMBL/GenBank/DDBJ databases">
        <title>Deep metagenomics examines the oral microbiome during advanced dental caries in children, revealing novel taxa and co-occurrences with host molecules.</title>
        <authorList>
            <person name="Baker J.L."/>
            <person name="Morton J.T."/>
            <person name="Dinis M."/>
            <person name="Alvarez R."/>
            <person name="Tran N.C."/>
            <person name="Knight R."/>
            <person name="Edlund A."/>
        </authorList>
    </citation>
    <scope>NUCLEOTIDE SEQUENCE</scope>
    <source>
        <strain evidence="2">JCVI_34_bin.1</strain>
    </source>
</reference>
<dbReference type="AlphaFoldDB" id="A0A929RY98"/>
<dbReference type="Proteomes" id="UP000704068">
    <property type="component" value="Unassembled WGS sequence"/>
</dbReference>
<organism evidence="2 3">
    <name type="scientific">Alloprevotella tannerae</name>
    <dbReference type="NCBI Taxonomy" id="76122"/>
    <lineage>
        <taxon>Bacteria</taxon>
        <taxon>Pseudomonadati</taxon>
        <taxon>Bacteroidota</taxon>
        <taxon>Bacteroidia</taxon>
        <taxon>Bacteroidales</taxon>
        <taxon>Prevotellaceae</taxon>
        <taxon>Alloprevotella</taxon>
    </lineage>
</organism>
<dbReference type="RefSeq" id="WP_303763614.1">
    <property type="nucleotide sequence ID" value="NZ_JABZGR010000009.1"/>
</dbReference>
<evidence type="ECO:0000256" key="1">
    <source>
        <dbReference type="SAM" id="MobiDB-lite"/>
    </source>
</evidence>
<gene>
    <name evidence="2" type="ORF">HXK21_04525</name>
</gene>
<feature type="compositionally biased region" description="Basic and acidic residues" evidence="1">
    <location>
        <begin position="45"/>
        <end position="60"/>
    </location>
</feature>
<comment type="caution">
    <text evidence="2">The sequence shown here is derived from an EMBL/GenBank/DDBJ whole genome shotgun (WGS) entry which is preliminary data.</text>
</comment>
<protein>
    <submittedName>
        <fullName evidence="2">Protein regulator of cytokinesis 1</fullName>
    </submittedName>
</protein>
<sequence length="77" mass="9355">MSAFKNKKHPRKSSQERQVAAQRFLEDRLACLETIRDMINSELDRRKEEFTSHTEEEHKKSPPKRRKWCKWLDELKG</sequence>